<feature type="region of interest" description="Disordered" evidence="1">
    <location>
        <begin position="200"/>
        <end position="239"/>
    </location>
</feature>
<dbReference type="EMBL" id="CP004025">
    <property type="protein sequence ID" value="AGC48965.1"/>
    <property type="molecule type" value="Genomic_DNA"/>
</dbReference>
<dbReference type="OrthoDB" id="123556at2"/>
<dbReference type="HOGENOM" id="CLU_101357_0_0_7"/>
<dbReference type="KEGG" id="msd:MYSTI_07693"/>
<dbReference type="STRING" id="1278073.MYSTI_07693"/>
<dbReference type="eggNOG" id="COG1709">
    <property type="taxonomic scope" value="Bacteria"/>
</dbReference>
<dbReference type="GO" id="GO:0003677">
    <property type="term" value="F:DNA binding"/>
    <property type="evidence" value="ECO:0007669"/>
    <property type="project" value="InterPro"/>
</dbReference>
<evidence type="ECO:0000256" key="1">
    <source>
        <dbReference type="SAM" id="MobiDB-lite"/>
    </source>
</evidence>
<evidence type="ECO:0000313" key="4">
    <source>
        <dbReference type="Proteomes" id="UP000011131"/>
    </source>
</evidence>
<accession>L7UM66</accession>
<dbReference type="PROSITE" id="PS50943">
    <property type="entry name" value="HTH_CROC1"/>
    <property type="match status" value="1"/>
</dbReference>
<gene>
    <name evidence="3" type="ordered locus">MYSTI_07693</name>
</gene>
<keyword evidence="4" id="KW-1185">Reference proteome</keyword>
<proteinExistence type="predicted"/>
<dbReference type="AlphaFoldDB" id="L7UM66"/>
<dbReference type="PATRIC" id="fig|1278073.3.peg.7825"/>
<dbReference type="SUPFAM" id="SSF47413">
    <property type="entry name" value="lambda repressor-like DNA-binding domains"/>
    <property type="match status" value="1"/>
</dbReference>
<dbReference type="InterPro" id="IPR010982">
    <property type="entry name" value="Lambda_DNA-bd_dom_sf"/>
</dbReference>
<dbReference type="Pfam" id="PF01381">
    <property type="entry name" value="HTH_3"/>
    <property type="match status" value="1"/>
</dbReference>
<evidence type="ECO:0000313" key="3">
    <source>
        <dbReference type="EMBL" id="AGC48965.1"/>
    </source>
</evidence>
<dbReference type="Proteomes" id="UP000011131">
    <property type="component" value="Chromosome"/>
</dbReference>
<evidence type="ECO:0000259" key="2">
    <source>
        <dbReference type="PROSITE" id="PS50943"/>
    </source>
</evidence>
<feature type="domain" description="HTH cro/C1-type" evidence="2">
    <location>
        <begin position="14"/>
        <end position="45"/>
    </location>
</feature>
<dbReference type="CDD" id="cd00093">
    <property type="entry name" value="HTH_XRE"/>
    <property type="match status" value="1"/>
</dbReference>
<reference evidence="3 4" key="1">
    <citation type="journal article" date="2013" name="Genome Announc.">
        <title>Complete genome sequence of Myxococcus stipitatus strain DSM 14675, a fruiting myxobacterium.</title>
        <authorList>
            <person name="Huntley S."/>
            <person name="Kneip S."/>
            <person name="Treuner-Lange A."/>
            <person name="Sogaard-Andersen L."/>
        </authorList>
    </citation>
    <scope>NUCLEOTIDE SEQUENCE [LARGE SCALE GENOMIC DNA]</scope>
    <source>
        <strain evidence="4">DSM 14675 / JCM 12634 / Mx s8</strain>
    </source>
</reference>
<dbReference type="InterPro" id="IPR001387">
    <property type="entry name" value="Cro/C1-type_HTH"/>
</dbReference>
<organism evidence="3 4">
    <name type="scientific">Myxococcus stipitatus (strain DSM 14675 / JCM 12634 / Mx s8)</name>
    <dbReference type="NCBI Taxonomy" id="1278073"/>
    <lineage>
        <taxon>Bacteria</taxon>
        <taxon>Pseudomonadati</taxon>
        <taxon>Myxococcota</taxon>
        <taxon>Myxococcia</taxon>
        <taxon>Myxococcales</taxon>
        <taxon>Cystobacterineae</taxon>
        <taxon>Myxococcaceae</taxon>
        <taxon>Myxococcus</taxon>
    </lineage>
</organism>
<dbReference type="SMART" id="SM00530">
    <property type="entry name" value="HTH_XRE"/>
    <property type="match status" value="1"/>
</dbReference>
<sequence>MTETLPQPSLGIALRRWRLLHHIKQTHAAELFGVNQSTISRWEAGTQAMEPSERTRVEALLAARLDAAADHALARLVNESPRPVHLICDLTHRLLACSPARAAEFTVPLSDLLGRSLWRYSTAEIAFKESALDALGWRETLAPASVEFPSGTNTSSIIPIRASLCRWTRMTLSDGTAARLVETLRGRGLIHDAGEVEQKQGPWGAARRVDGRHGMHVGTPASAPDTLERLPSPHGRRGE</sequence>
<name>L7UM66_MYXSD</name>
<dbReference type="Gene3D" id="1.10.260.40">
    <property type="entry name" value="lambda repressor-like DNA-binding domains"/>
    <property type="match status" value="1"/>
</dbReference>
<dbReference type="RefSeq" id="WP_015353218.1">
    <property type="nucleotide sequence ID" value="NC_020126.1"/>
</dbReference>
<protein>
    <recommendedName>
        <fullName evidence="2">HTH cro/C1-type domain-containing protein</fullName>
    </recommendedName>
</protein>